<keyword evidence="3" id="KW-1185">Reference proteome</keyword>
<evidence type="ECO:0000256" key="1">
    <source>
        <dbReference type="SAM" id="MobiDB-lite"/>
    </source>
</evidence>
<reference evidence="2 3" key="1">
    <citation type="journal article" date="2019" name="Genome Biol. Evol.">
        <title>Whole-Genome Sequencing of the Giant Devil Catfish, Bagarius yarrelli.</title>
        <authorList>
            <person name="Jiang W."/>
            <person name="Lv Y."/>
            <person name="Cheng L."/>
            <person name="Yang K."/>
            <person name="Chao B."/>
            <person name="Wang X."/>
            <person name="Li Y."/>
            <person name="Pan X."/>
            <person name="You X."/>
            <person name="Zhang Y."/>
            <person name="Yang J."/>
            <person name="Li J."/>
            <person name="Zhang X."/>
            <person name="Liu S."/>
            <person name="Sun C."/>
            <person name="Yang J."/>
            <person name="Shi Q."/>
        </authorList>
    </citation>
    <scope>NUCLEOTIDE SEQUENCE [LARGE SCALE GENOMIC DNA]</scope>
    <source>
        <strain evidence="2">JWS20170419001</strain>
        <tissue evidence="2">Muscle</tissue>
    </source>
</reference>
<evidence type="ECO:0000313" key="3">
    <source>
        <dbReference type="Proteomes" id="UP000319801"/>
    </source>
</evidence>
<sequence>MLCKGSTGPMTKCSLAINGRQPSARLLHLSLTVTQVRTPQVIYRAGEPVTHYLQNTMALVDTFHAAAESNSTGGGDSGQLAPWGRRAPEASQSPRHSNGLPLALFSLAT</sequence>
<dbReference type="OrthoDB" id="10557521at2759"/>
<feature type="region of interest" description="Disordered" evidence="1">
    <location>
        <begin position="67"/>
        <end position="109"/>
    </location>
</feature>
<dbReference type="Proteomes" id="UP000319801">
    <property type="component" value="Unassembled WGS sequence"/>
</dbReference>
<proteinExistence type="predicted"/>
<dbReference type="EMBL" id="VCAZ01000067">
    <property type="protein sequence ID" value="TSO47167.1"/>
    <property type="molecule type" value="Genomic_DNA"/>
</dbReference>
<protein>
    <submittedName>
        <fullName evidence="2">Uncharacterized protein</fullName>
    </submittedName>
</protein>
<name>A0A556UEY3_BAGYA</name>
<comment type="caution">
    <text evidence="2">The sequence shown here is derived from an EMBL/GenBank/DDBJ whole genome shotgun (WGS) entry which is preliminary data.</text>
</comment>
<gene>
    <name evidence="2" type="ORF">Baya_10129</name>
</gene>
<dbReference type="AlphaFoldDB" id="A0A556UEY3"/>
<accession>A0A556UEY3</accession>
<evidence type="ECO:0000313" key="2">
    <source>
        <dbReference type="EMBL" id="TSO47167.1"/>
    </source>
</evidence>
<organism evidence="2 3">
    <name type="scientific">Bagarius yarrelli</name>
    <name type="common">Goonch</name>
    <name type="synonym">Bagrus yarrelli</name>
    <dbReference type="NCBI Taxonomy" id="175774"/>
    <lineage>
        <taxon>Eukaryota</taxon>
        <taxon>Metazoa</taxon>
        <taxon>Chordata</taxon>
        <taxon>Craniata</taxon>
        <taxon>Vertebrata</taxon>
        <taxon>Euteleostomi</taxon>
        <taxon>Actinopterygii</taxon>
        <taxon>Neopterygii</taxon>
        <taxon>Teleostei</taxon>
        <taxon>Ostariophysi</taxon>
        <taxon>Siluriformes</taxon>
        <taxon>Sisoridae</taxon>
        <taxon>Sisorinae</taxon>
        <taxon>Bagarius</taxon>
    </lineage>
</organism>